<dbReference type="InterPro" id="IPR012337">
    <property type="entry name" value="RNaseH-like_sf"/>
</dbReference>
<comment type="subunit">
    <text evidence="4">Monomer.</text>
</comment>
<dbReference type="EMBL" id="MG649967">
    <property type="protein sequence ID" value="AUG85287.1"/>
    <property type="molecule type" value="Genomic_DNA"/>
</dbReference>
<keyword evidence="10" id="KW-0460">Magnesium</keyword>
<keyword evidence="9" id="KW-0378">Hydrolase</keyword>
<evidence type="ECO:0000313" key="12">
    <source>
        <dbReference type="EMBL" id="AUG85287.1"/>
    </source>
</evidence>
<reference evidence="13" key="1">
    <citation type="submission" date="2017-12" db="EMBL/GenBank/DDBJ databases">
        <authorList>
            <person name="Page C.L."/>
            <person name="McFadden E.F."/>
            <person name="Syed A.X."/>
            <person name="Lafty E.M."/>
            <person name="Hyatt D.A."/>
            <person name="Farronato D.M."/>
            <person name="Dong S.Z."/>
            <person name="Apostolopoulos E.L."/>
            <person name="Broussard G.W."/>
        </authorList>
    </citation>
    <scope>NUCLEOTIDE SEQUENCE [LARGE SCALE GENOMIC DNA]</scope>
</reference>
<dbReference type="GO" id="GO:0004523">
    <property type="term" value="F:RNA-DNA hybrid ribonuclease activity"/>
    <property type="evidence" value="ECO:0007669"/>
    <property type="project" value="UniProtKB-EC"/>
</dbReference>
<dbReference type="InterPro" id="IPR022892">
    <property type="entry name" value="RNaseHI"/>
</dbReference>
<gene>
    <name evidence="12" type="ORF">THALASSA_85</name>
</gene>
<name>A0A2H5BH17_9CAUD</name>
<dbReference type="GO" id="GO:0046872">
    <property type="term" value="F:metal ion binding"/>
    <property type="evidence" value="ECO:0007669"/>
    <property type="project" value="UniProtKB-KW"/>
</dbReference>
<keyword evidence="7" id="KW-0479">Metal-binding</keyword>
<accession>A0A2H5BH17</accession>
<comment type="catalytic activity">
    <reaction evidence="1">
        <text>Endonucleolytic cleavage to 5'-phosphomonoester.</text>
        <dbReference type="EC" id="3.1.26.4"/>
    </reaction>
</comment>
<organism evidence="12 13">
    <name type="scientific">Vibrio phage Thalassa</name>
    <dbReference type="NCBI Taxonomy" id="2570301"/>
    <lineage>
        <taxon>Viruses</taxon>
        <taxon>Duplodnaviria</taxon>
        <taxon>Heunggongvirae</taxon>
        <taxon>Uroviricota</taxon>
        <taxon>Caudoviricetes</taxon>
        <taxon>Demerecviridae</taxon>
        <taxon>Ermolyevavirinae</taxon>
        <taxon>Thalassavirus</taxon>
        <taxon>Thalassavirus thalassa</taxon>
    </lineage>
</organism>
<evidence type="ECO:0000256" key="6">
    <source>
        <dbReference type="ARBA" id="ARBA00022722"/>
    </source>
</evidence>
<dbReference type="PANTHER" id="PTHR10642:SF26">
    <property type="entry name" value="RIBONUCLEASE H1"/>
    <property type="match status" value="1"/>
</dbReference>
<evidence type="ECO:0000313" key="13">
    <source>
        <dbReference type="Proteomes" id="UP000240962"/>
    </source>
</evidence>
<evidence type="ECO:0000256" key="5">
    <source>
        <dbReference type="ARBA" id="ARBA00012180"/>
    </source>
</evidence>
<evidence type="ECO:0000256" key="8">
    <source>
        <dbReference type="ARBA" id="ARBA00022759"/>
    </source>
</evidence>
<evidence type="ECO:0000256" key="3">
    <source>
        <dbReference type="ARBA" id="ARBA00005300"/>
    </source>
</evidence>
<dbReference type="InterPro" id="IPR036397">
    <property type="entry name" value="RNaseH_sf"/>
</dbReference>
<dbReference type="Pfam" id="PF00075">
    <property type="entry name" value="RNase_H"/>
    <property type="match status" value="1"/>
</dbReference>
<evidence type="ECO:0000256" key="4">
    <source>
        <dbReference type="ARBA" id="ARBA00011245"/>
    </source>
</evidence>
<dbReference type="PROSITE" id="PS50879">
    <property type="entry name" value="RNASE_H_1"/>
    <property type="match status" value="1"/>
</dbReference>
<dbReference type="SUPFAM" id="SSF53098">
    <property type="entry name" value="Ribonuclease H-like"/>
    <property type="match status" value="1"/>
</dbReference>
<dbReference type="InterPro" id="IPR050092">
    <property type="entry name" value="RNase_H"/>
</dbReference>
<evidence type="ECO:0000256" key="2">
    <source>
        <dbReference type="ARBA" id="ARBA00001946"/>
    </source>
</evidence>
<keyword evidence="6" id="KW-0540">Nuclease</keyword>
<dbReference type="InterPro" id="IPR002156">
    <property type="entry name" value="RNaseH_domain"/>
</dbReference>
<comment type="cofactor">
    <cofactor evidence="2">
        <name>Mg(2+)</name>
        <dbReference type="ChEBI" id="CHEBI:18420"/>
    </cofactor>
</comment>
<sequence>MTYKVYTDGGSRGNPGVGGWAFVVYQGWSEKGHKSGAFAKTTNNIAELTAIVEALQWAIRAKLSHIEILTDSNYAVQGYKTWMHGWVKKGWKTAGGTPVKNLELWQTLYNISSQIDVTMTKVKGHSGIEGNERADALCNCAMDEWELENVVMK</sequence>
<dbReference type="GO" id="GO:0003676">
    <property type="term" value="F:nucleic acid binding"/>
    <property type="evidence" value="ECO:0007669"/>
    <property type="project" value="InterPro"/>
</dbReference>
<dbReference type="Proteomes" id="UP000240962">
    <property type="component" value="Segment"/>
</dbReference>
<evidence type="ECO:0000256" key="9">
    <source>
        <dbReference type="ARBA" id="ARBA00022801"/>
    </source>
</evidence>
<dbReference type="GO" id="GO:0043137">
    <property type="term" value="P:DNA replication, removal of RNA primer"/>
    <property type="evidence" value="ECO:0007669"/>
    <property type="project" value="TreeGrafter"/>
</dbReference>
<dbReference type="PANTHER" id="PTHR10642">
    <property type="entry name" value="RIBONUCLEASE H1"/>
    <property type="match status" value="1"/>
</dbReference>
<proteinExistence type="inferred from homology"/>
<evidence type="ECO:0000256" key="10">
    <source>
        <dbReference type="ARBA" id="ARBA00022842"/>
    </source>
</evidence>
<evidence type="ECO:0000256" key="7">
    <source>
        <dbReference type="ARBA" id="ARBA00022723"/>
    </source>
</evidence>
<protein>
    <recommendedName>
        <fullName evidence="5">ribonuclease H</fullName>
        <ecNumber evidence="5">3.1.26.4</ecNumber>
    </recommendedName>
</protein>
<keyword evidence="13" id="KW-1185">Reference proteome</keyword>
<dbReference type="EC" id="3.1.26.4" evidence="5"/>
<evidence type="ECO:0000256" key="1">
    <source>
        <dbReference type="ARBA" id="ARBA00000077"/>
    </source>
</evidence>
<keyword evidence="8" id="KW-0255">Endonuclease</keyword>
<feature type="domain" description="RNase H type-1" evidence="11">
    <location>
        <begin position="1"/>
        <end position="143"/>
    </location>
</feature>
<comment type="similarity">
    <text evidence="3">Belongs to the RNase H family.</text>
</comment>
<dbReference type="CDD" id="cd09278">
    <property type="entry name" value="RNase_HI_prokaryote_like"/>
    <property type="match status" value="1"/>
</dbReference>
<dbReference type="Gene3D" id="3.30.420.10">
    <property type="entry name" value="Ribonuclease H-like superfamily/Ribonuclease H"/>
    <property type="match status" value="1"/>
</dbReference>
<evidence type="ECO:0000259" key="11">
    <source>
        <dbReference type="PROSITE" id="PS50879"/>
    </source>
</evidence>